<dbReference type="EMBL" id="KN881721">
    <property type="protein sequence ID" value="KIY49868.1"/>
    <property type="molecule type" value="Genomic_DNA"/>
</dbReference>
<accession>A0A0D7AGA6</accession>
<protein>
    <recommendedName>
        <fullName evidence="5">MYND-type domain-containing protein</fullName>
    </recommendedName>
</protein>
<name>A0A0D7AGA6_9AGAR</name>
<evidence type="ECO:0000256" key="3">
    <source>
        <dbReference type="ARBA" id="ARBA00022833"/>
    </source>
</evidence>
<dbReference type="Gene3D" id="6.10.140.2220">
    <property type="match status" value="1"/>
</dbReference>
<dbReference type="SUPFAM" id="SSF144232">
    <property type="entry name" value="HIT/MYND zinc finger-like"/>
    <property type="match status" value="1"/>
</dbReference>
<keyword evidence="2 4" id="KW-0863">Zinc-finger</keyword>
<dbReference type="OrthoDB" id="3188288at2759"/>
<sequence length="294" mass="31974">NAYFMQALSADRLADQLRNLPASGRPDNVVRQLTYPCVVTANGTSVEIQPLMGTADDGLYMRLSDIKKLGLTYTGRDFMTRQGMCRVYEGATFRFPNDYNGGIIEYHVPCVLGLPTSLTDAIHSDAGANSKKQGIVGLPLLGKHCVFMHHGAAHVVDLTVTPALANYFAGIAPLNGMRISVSGADDDRPASPPPHITLERCLAIAANPTKPYELVDSMGSIAINGFAELCRQCGRAEDPNEGIKISCCSRCRDENRNPRAIYCSKTCQAADWRARHKAEHAGTRPWITLSNPIN</sequence>
<feature type="domain" description="MYND-type" evidence="5">
    <location>
        <begin position="230"/>
        <end position="280"/>
    </location>
</feature>
<reference evidence="6 7" key="1">
    <citation type="journal article" date="2015" name="Fungal Genet. Biol.">
        <title>Evolution of novel wood decay mechanisms in Agaricales revealed by the genome sequences of Fistulina hepatica and Cylindrobasidium torrendii.</title>
        <authorList>
            <person name="Floudas D."/>
            <person name="Held B.W."/>
            <person name="Riley R."/>
            <person name="Nagy L.G."/>
            <person name="Koehler G."/>
            <person name="Ransdell A.S."/>
            <person name="Younus H."/>
            <person name="Chow J."/>
            <person name="Chiniquy J."/>
            <person name="Lipzen A."/>
            <person name="Tritt A."/>
            <person name="Sun H."/>
            <person name="Haridas S."/>
            <person name="LaButti K."/>
            <person name="Ohm R.A."/>
            <person name="Kues U."/>
            <person name="Blanchette R.A."/>
            <person name="Grigoriev I.V."/>
            <person name="Minto R.E."/>
            <person name="Hibbett D.S."/>
        </authorList>
    </citation>
    <scope>NUCLEOTIDE SEQUENCE [LARGE SCALE GENOMIC DNA]</scope>
    <source>
        <strain evidence="6 7">ATCC 64428</strain>
    </source>
</reference>
<dbReference type="GO" id="GO:0008270">
    <property type="term" value="F:zinc ion binding"/>
    <property type="evidence" value="ECO:0007669"/>
    <property type="project" value="UniProtKB-KW"/>
</dbReference>
<keyword evidence="7" id="KW-1185">Reference proteome</keyword>
<evidence type="ECO:0000313" key="6">
    <source>
        <dbReference type="EMBL" id="KIY49868.1"/>
    </source>
</evidence>
<dbReference type="PROSITE" id="PS50865">
    <property type="entry name" value="ZF_MYND_2"/>
    <property type="match status" value="1"/>
</dbReference>
<evidence type="ECO:0000256" key="2">
    <source>
        <dbReference type="ARBA" id="ARBA00022771"/>
    </source>
</evidence>
<evidence type="ECO:0000259" key="5">
    <source>
        <dbReference type="PROSITE" id="PS50865"/>
    </source>
</evidence>
<evidence type="ECO:0000256" key="1">
    <source>
        <dbReference type="ARBA" id="ARBA00022723"/>
    </source>
</evidence>
<keyword evidence="3" id="KW-0862">Zinc</keyword>
<dbReference type="Pfam" id="PF01753">
    <property type="entry name" value="zf-MYND"/>
    <property type="match status" value="1"/>
</dbReference>
<evidence type="ECO:0000256" key="4">
    <source>
        <dbReference type="PROSITE-ProRule" id="PRU00134"/>
    </source>
</evidence>
<dbReference type="Proteomes" id="UP000054144">
    <property type="component" value="Unassembled WGS sequence"/>
</dbReference>
<evidence type="ECO:0000313" key="7">
    <source>
        <dbReference type="Proteomes" id="UP000054144"/>
    </source>
</evidence>
<dbReference type="AlphaFoldDB" id="A0A0D7AGA6"/>
<keyword evidence="1" id="KW-0479">Metal-binding</keyword>
<organism evidence="6 7">
    <name type="scientific">Fistulina hepatica ATCC 64428</name>
    <dbReference type="NCBI Taxonomy" id="1128425"/>
    <lineage>
        <taxon>Eukaryota</taxon>
        <taxon>Fungi</taxon>
        <taxon>Dikarya</taxon>
        <taxon>Basidiomycota</taxon>
        <taxon>Agaricomycotina</taxon>
        <taxon>Agaricomycetes</taxon>
        <taxon>Agaricomycetidae</taxon>
        <taxon>Agaricales</taxon>
        <taxon>Fistulinaceae</taxon>
        <taxon>Fistulina</taxon>
    </lineage>
</organism>
<gene>
    <name evidence="6" type="ORF">FISHEDRAFT_40537</name>
</gene>
<proteinExistence type="predicted"/>
<feature type="non-terminal residue" evidence="6">
    <location>
        <position position="1"/>
    </location>
</feature>
<dbReference type="InterPro" id="IPR002893">
    <property type="entry name" value="Znf_MYND"/>
</dbReference>